<sequence length="778" mass="89871">MLSYKRVKALIIEHKIDLLFIFLFLVFPIFAFWRNFDFSGVNRTYFNVEFTGFYYPDFALGTKLLQHPNDLLWDPYNLLGIPLIGGIDRLGLFYPIKFIFYVIAQFFHPNVAMYIITYHSLFHISLAGIFTYIFVRKVFGLHQVAAFIAGLAYMFNGNFITFIVLPNHFSGSVFLPLILYFIYLSFEKKNYKYSVLAGLFMAPTLLSGYTPVFLYNNMFMLLFAMYFAYTHKQNFLKVILYMTVINVTALALSAVTLLPNLENSALSNRQHIKNSVFGAGYFSYLTNNIIYFFFPYFYAPGDSPTTYNYGYIGIAPLILVYYAVRRNINRNVLFFIFAAFIFMALSLGEGTFIHSIAYNFVPQYASFRRPAFIQYIVALCLAIVAAFGLDKLLKQNEVDSQIKKEYWVYSLMLIFFFLQLTSRLFNDSSSDRGRDAVFTTALFYFPALFTLMFMNLRHNLTKTFLILLVVLDLFTFTYKGTRHNSNVDPRMFNSHGELTRWMKENTSDNSRVFLNDVNARYNSANVELYQIWGYYGLYPDTYVQTLAPFETDLGSVKVASPVYDLLGVKYFALKDPVDLSTVKNIKLAREYKIQNDDSYKFMTPSGTMMNPGEKIYVYENTDKMPRAFFISKIVTAENDGDASEMITEVDLQNEVIITRDFGEYPEIANGKSEVEITNYENSKVEIAVENEKPGVLVLTDSYYPGWEVYVDGVRTEVLKADVGLRGVYLDGGTHNVKFNYFPKQLYRGALISAVSVVVITVIFIFPYFKKFSRFDRAR</sequence>
<feature type="transmembrane region" description="Helical" evidence="1">
    <location>
        <begin position="193"/>
        <end position="215"/>
    </location>
</feature>
<feature type="transmembrane region" description="Helical" evidence="1">
    <location>
        <begin position="331"/>
        <end position="352"/>
    </location>
</feature>
<dbReference type="EMBL" id="MEWA01000004">
    <property type="protein sequence ID" value="OGC70583.1"/>
    <property type="molecule type" value="Genomic_DNA"/>
</dbReference>
<feature type="transmembrane region" description="Helical" evidence="1">
    <location>
        <begin position="16"/>
        <end position="33"/>
    </location>
</feature>
<comment type="caution">
    <text evidence="2">The sequence shown here is derived from an EMBL/GenBank/DDBJ whole genome shotgun (WGS) entry which is preliminary data.</text>
</comment>
<evidence type="ECO:0000313" key="3">
    <source>
        <dbReference type="Proteomes" id="UP000179113"/>
    </source>
</evidence>
<feature type="transmembrane region" description="Helical" evidence="1">
    <location>
        <begin position="235"/>
        <end position="258"/>
    </location>
</feature>
<feature type="transmembrane region" description="Helical" evidence="1">
    <location>
        <begin position="111"/>
        <end position="135"/>
    </location>
</feature>
<gene>
    <name evidence="2" type="ORF">A2415_02425</name>
</gene>
<evidence type="ECO:0000256" key="1">
    <source>
        <dbReference type="SAM" id="Phobius"/>
    </source>
</evidence>
<keyword evidence="1" id="KW-0812">Transmembrane</keyword>
<feature type="transmembrane region" description="Helical" evidence="1">
    <location>
        <begin position="305"/>
        <end position="324"/>
    </location>
</feature>
<evidence type="ECO:0008006" key="4">
    <source>
        <dbReference type="Google" id="ProtNLM"/>
    </source>
</evidence>
<feature type="transmembrane region" description="Helical" evidence="1">
    <location>
        <begin position="372"/>
        <end position="394"/>
    </location>
</feature>
<reference evidence="2 3" key="1">
    <citation type="journal article" date="2016" name="Nat. Commun.">
        <title>Thousands of microbial genomes shed light on interconnected biogeochemical processes in an aquifer system.</title>
        <authorList>
            <person name="Anantharaman K."/>
            <person name="Brown C.T."/>
            <person name="Hug L.A."/>
            <person name="Sharon I."/>
            <person name="Castelle C.J."/>
            <person name="Probst A.J."/>
            <person name="Thomas B.C."/>
            <person name="Singh A."/>
            <person name="Wilkins M.J."/>
            <person name="Karaoz U."/>
            <person name="Brodie E.L."/>
            <person name="Williams K.H."/>
            <person name="Hubbard S.S."/>
            <person name="Banfield J.F."/>
        </authorList>
    </citation>
    <scope>NUCLEOTIDE SEQUENCE [LARGE SCALE GENOMIC DNA]</scope>
</reference>
<feature type="transmembrane region" description="Helical" evidence="1">
    <location>
        <begin position="406"/>
        <end position="425"/>
    </location>
</feature>
<dbReference type="Pfam" id="PF09586">
    <property type="entry name" value="YfhO"/>
    <property type="match status" value="1"/>
</dbReference>
<protein>
    <recommendedName>
        <fullName evidence="4">YfhO family protein</fullName>
    </recommendedName>
</protein>
<name>A0A1F4WNY8_UNCKA</name>
<dbReference type="AlphaFoldDB" id="A0A1F4WNY8"/>
<dbReference type="InterPro" id="IPR018580">
    <property type="entry name" value="Uncharacterised_YfhO"/>
</dbReference>
<keyword evidence="1" id="KW-0472">Membrane</keyword>
<feature type="transmembrane region" description="Helical" evidence="1">
    <location>
        <begin position="745"/>
        <end position="768"/>
    </location>
</feature>
<dbReference type="PANTHER" id="PTHR38454">
    <property type="entry name" value="INTEGRAL MEMBRANE PROTEIN-RELATED"/>
    <property type="match status" value="1"/>
</dbReference>
<feature type="transmembrane region" description="Helical" evidence="1">
    <location>
        <begin position="463"/>
        <end position="481"/>
    </location>
</feature>
<feature type="transmembrane region" description="Helical" evidence="1">
    <location>
        <begin position="437"/>
        <end position="456"/>
    </location>
</feature>
<dbReference type="PANTHER" id="PTHR38454:SF1">
    <property type="entry name" value="INTEGRAL MEMBRANE PROTEIN"/>
    <property type="match status" value="1"/>
</dbReference>
<feature type="transmembrane region" description="Helical" evidence="1">
    <location>
        <begin position="279"/>
        <end position="299"/>
    </location>
</feature>
<feature type="transmembrane region" description="Helical" evidence="1">
    <location>
        <begin position="144"/>
        <end position="163"/>
    </location>
</feature>
<accession>A0A1F4WNY8</accession>
<evidence type="ECO:0000313" key="2">
    <source>
        <dbReference type="EMBL" id="OGC70583.1"/>
    </source>
</evidence>
<keyword evidence="1" id="KW-1133">Transmembrane helix</keyword>
<organism evidence="2 3">
    <name type="scientific">candidate division WWE3 bacterium RIFOXYC1_FULL_39_7</name>
    <dbReference type="NCBI Taxonomy" id="1802643"/>
    <lineage>
        <taxon>Bacteria</taxon>
        <taxon>Katanobacteria</taxon>
    </lineage>
</organism>
<feature type="transmembrane region" description="Helical" evidence="1">
    <location>
        <begin position="169"/>
        <end position="186"/>
    </location>
</feature>
<proteinExistence type="predicted"/>
<dbReference type="Proteomes" id="UP000179113">
    <property type="component" value="Unassembled WGS sequence"/>
</dbReference>